<keyword evidence="1" id="KW-0472">Membrane</keyword>
<dbReference type="Pfam" id="PF01551">
    <property type="entry name" value="Peptidase_M23"/>
    <property type="match status" value="1"/>
</dbReference>
<dbReference type="GO" id="GO:0004222">
    <property type="term" value="F:metalloendopeptidase activity"/>
    <property type="evidence" value="ECO:0007669"/>
    <property type="project" value="TreeGrafter"/>
</dbReference>
<organism evidence="3 4">
    <name type="scientific">Borreliella chilensis</name>
    <dbReference type="NCBI Taxonomy" id="1245910"/>
    <lineage>
        <taxon>Bacteria</taxon>
        <taxon>Pseudomonadati</taxon>
        <taxon>Spirochaetota</taxon>
        <taxon>Spirochaetia</taxon>
        <taxon>Spirochaetales</taxon>
        <taxon>Borreliaceae</taxon>
        <taxon>Borreliella</taxon>
    </lineage>
</organism>
<dbReference type="PANTHER" id="PTHR21666">
    <property type="entry name" value="PEPTIDASE-RELATED"/>
    <property type="match status" value="1"/>
</dbReference>
<dbReference type="InterPro" id="IPR016047">
    <property type="entry name" value="M23ase_b-sheet_dom"/>
</dbReference>
<gene>
    <name evidence="3" type="ORF">OY14_01210</name>
</gene>
<feature type="transmembrane region" description="Helical" evidence="1">
    <location>
        <begin position="16"/>
        <end position="38"/>
    </location>
</feature>
<keyword evidence="1" id="KW-0812">Transmembrane</keyword>
<dbReference type="CDD" id="cd12797">
    <property type="entry name" value="M23_peptidase"/>
    <property type="match status" value="1"/>
</dbReference>
<dbReference type="HOGENOM" id="CLU_029425_2_4_12"/>
<dbReference type="Gene3D" id="2.70.70.10">
    <property type="entry name" value="Glucose Permease (Domain IIA)"/>
    <property type="match status" value="1"/>
</dbReference>
<reference evidence="3 4" key="1">
    <citation type="journal article" date="2015" name="Genome Announc.">
        <title>Genome Sequence of Borrelia chilensis VA1, a South American Member of the Lyme Borreliosis Group.</title>
        <authorList>
            <person name="Huang W."/>
            <person name="Ojaimi C."/>
            <person name="Fallon J.T."/>
            <person name="Travisany D."/>
            <person name="Maass A."/>
            <person name="Ivanova L."/>
            <person name="Tomova A."/>
            <person name="Gonzalez-Acuna D."/>
            <person name="Godfrey H.P."/>
            <person name="Cabello F.C."/>
        </authorList>
    </citation>
    <scope>NUCLEOTIDE SEQUENCE [LARGE SCALE GENOMIC DNA]</scope>
    <source>
        <strain evidence="3 4">VA1</strain>
    </source>
</reference>
<proteinExistence type="predicted"/>
<dbReference type="Proteomes" id="UP000030940">
    <property type="component" value="Chromosome"/>
</dbReference>
<protein>
    <submittedName>
        <fullName evidence="3">Peptidase M23</fullName>
    </submittedName>
</protein>
<sequence>MKKRIKFKIILGFKGILKFFLVIYNSLFITLKVIHSFFKQNISFMVIPHVKGNIKNIKISFLTLFFFSAFFLGIFIGFVLLAVNYVTLSSIVRSTEKNYSLAESEIEDFRNTVVEINSVAKNFSKILDELKTSLKISSNSVDLNKNKLDGDLSDFIDLQILEANSIKELSDLKNIKSKIENSIPPLKSIVKVLHAQDKLLNDIPSLWPLAGGSGIITLHFGPAIEPFTRQWYIHKGIDLGGVRIGTPIVATADGEVVRASYQSAGYGNFVQIKHKYGLATLYAHMSRLNTSKGSYVKKGQVIGFMGQTGYATGPHVHYEVRVGSQVINPDMYLNLATGASK</sequence>
<evidence type="ECO:0000313" key="4">
    <source>
        <dbReference type="Proteomes" id="UP000030940"/>
    </source>
</evidence>
<feature type="domain" description="M23ase beta-sheet core" evidence="2">
    <location>
        <begin position="233"/>
        <end position="329"/>
    </location>
</feature>
<accession>A0A0A7UV00</accession>
<keyword evidence="1" id="KW-1133">Transmembrane helix</keyword>
<dbReference type="STRING" id="1245910.OY14_01210"/>
<dbReference type="PANTHER" id="PTHR21666:SF270">
    <property type="entry name" value="MUREIN HYDROLASE ACTIVATOR ENVC"/>
    <property type="match status" value="1"/>
</dbReference>
<evidence type="ECO:0000256" key="1">
    <source>
        <dbReference type="SAM" id="Phobius"/>
    </source>
</evidence>
<dbReference type="KEGG" id="bchi:OY14_01210"/>
<feature type="transmembrane region" description="Helical" evidence="1">
    <location>
        <begin position="59"/>
        <end position="83"/>
    </location>
</feature>
<evidence type="ECO:0000259" key="2">
    <source>
        <dbReference type="Pfam" id="PF01551"/>
    </source>
</evidence>
<dbReference type="InterPro" id="IPR050570">
    <property type="entry name" value="Cell_wall_metabolism_enzyme"/>
</dbReference>
<dbReference type="AlphaFoldDB" id="A0A0A7UV00"/>
<dbReference type="EMBL" id="CP009910">
    <property type="protein sequence ID" value="AJA90076.1"/>
    <property type="molecule type" value="Genomic_DNA"/>
</dbReference>
<dbReference type="InterPro" id="IPR011055">
    <property type="entry name" value="Dup_hybrid_motif"/>
</dbReference>
<keyword evidence="4" id="KW-1185">Reference proteome</keyword>
<dbReference type="SUPFAM" id="SSF51261">
    <property type="entry name" value="Duplicated hybrid motif"/>
    <property type="match status" value="1"/>
</dbReference>
<evidence type="ECO:0000313" key="3">
    <source>
        <dbReference type="EMBL" id="AJA90076.1"/>
    </source>
</evidence>
<name>A0A0A7UV00_9SPIR</name>